<gene>
    <name evidence="3" type="ORF">DN820_03605</name>
</gene>
<dbReference type="EMBL" id="QLAG01000003">
    <property type="protein sequence ID" value="TLX64938.1"/>
    <property type="molecule type" value="Genomic_DNA"/>
</dbReference>
<evidence type="ECO:0000256" key="2">
    <source>
        <dbReference type="SAM" id="SignalP"/>
    </source>
</evidence>
<comment type="caution">
    <text evidence="3">The sequence shown here is derived from an EMBL/GenBank/DDBJ whole genome shotgun (WGS) entry which is preliminary data.</text>
</comment>
<dbReference type="AlphaFoldDB" id="A0A5R9QIL1"/>
<feature type="compositionally biased region" description="Basic and acidic residues" evidence="1">
    <location>
        <begin position="74"/>
        <end position="91"/>
    </location>
</feature>
<dbReference type="Proteomes" id="UP000306753">
    <property type="component" value="Unassembled WGS sequence"/>
</dbReference>
<name>A0A5R9QIL1_9GAMM</name>
<evidence type="ECO:0000256" key="1">
    <source>
        <dbReference type="SAM" id="MobiDB-lite"/>
    </source>
</evidence>
<evidence type="ECO:0000313" key="4">
    <source>
        <dbReference type="Proteomes" id="UP000306753"/>
    </source>
</evidence>
<protein>
    <recommendedName>
        <fullName evidence="5">Phage infection protein</fullName>
    </recommendedName>
</protein>
<organism evidence="3 4">
    <name type="scientific">Stutzerimonas nosocomialis</name>
    <dbReference type="NCBI Taxonomy" id="1056496"/>
    <lineage>
        <taxon>Bacteria</taxon>
        <taxon>Pseudomonadati</taxon>
        <taxon>Pseudomonadota</taxon>
        <taxon>Gammaproteobacteria</taxon>
        <taxon>Pseudomonadales</taxon>
        <taxon>Pseudomonadaceae</taxon>
        <taxon>Stutzerimonas</taxon>
    </lineage>
</organism>
<proteinExistence type="predicted"/>
<reference evidence="3 4" key="1">
    <citation type="journal article" date="2017" name="Eur. J. Clin. Microbiol. Infect. Dis.">
        <title>Uncommonly isolated clinical Pseudomonas: identification and phylogenetic assignation.</title>
        <authorList>
            <person name="Mulet M."/>
            <person name="Gomila M."/>
            <person name="Ramirez A."/>
            <person name="Cardew S."/>
            <person name="Moore E.R."/>
            <person name="Lalucat J."/>
            <person name="Garcia-Valdes E."/>
        </authorList>
    </citation>
    <scope>NUCLEOTIDE SEQUENCE [LARGE SCALE GENOMIC DNA]</scope>
    <source>
        <strain evidence="3 4">SD129</strain>
    </source>
</reference>
<accession>A0A5R9QIL1</accession>
<sequence>MGTEVTDNLEEPIMSKHIIASLFVAAFAGNALAATVDTNLASTQATRVEASRAEPAQQNIELADARTTDTAVEAKAERSASRVEFRKDRQGLPRWWN</sequence>
<feature type="signal peptide" evidence="2">
    <location>
        <begin position="1"/>
        <end position="33"/>
    </location>
</feature>
<evidence type="ECO:0008006" key="5">
    <source>
        <dbReference type="Google" id="ProtNLM"/>
    </source>
</evidence>
<keyword evidence="2" id="KW-0732">Signal</keyword>
<evidence type="ECO:0000313" key="3">
    <source>
        <dbReference type="EMBL" id="TLX64938.1"/>
    </source>
</evidence>
<feature type="chain" id="PRO_5024462787" description="Phage infection protein" evidence="2">
    <location>
        <begin position="34"/>
        <end position="97"/>
    </location>
</feature>
<keyword evidence="4" id="KW-1185">Reference proteome</keyword>
<feature type="region of interest" description="Disordered" evidence="1">
    <location>
        <begin position="74"/>
        <end position="97"/>
    </location>
</feature>